<dbReference type="InterPro" id="IPR000863">
    <property type="entry name" value="Sulfotransferase_dom"/>
</dbReference>
<dbReference type="AlphaFoldDB" id="A0A5R9ISH3"/>
<dbReference type="InterPro" id="IPR027417">
    <property type="entry name" value="P-loop_NTPase"/>
</dbReference>
<dbReference type="InterPro" id="IPR037359">
    <property type="entry name" value="NST/OST"/>
</dbReference>
<keyword evidence="2" id="KW-0325">Glycoprotein</keyword>
<proteinExistence type="predicted"/>
<dbReference type="Proteomes" id="UP000307790">
    <property type="component" value="Unassembled WGS sequence"/>
</dbReference>
<evidence type="ECO:0000259" key="3">
    <source>
        <dbReference type="Pfam" id="PF00685"/>
    </source>
</evidence>
<evidence type="ECO:0000313" key="4">
    <source>
        <dbReference type="EMBL" id="TLU67579.1"/>
    </source>
</evidence>
<dbReference type="PANTHER" id="PTHR10605:SF56">
    <property type="entry name" value="BIFUNCTIONAL HEPARAN SULFATE N-DEACETYLASE_N-SULFOTRANSFERASE"/>
    <property type="match status" value="1"/>
</dbReference>
<dbReference type="SUPFAM" id="SSF52540">
    <property type="entry name" value="P-loop containing nucleoside triphosphate hydrolases"/>
    <property type="match status" value="1"/>
</dbReference>
<dbReference type="Pfam" id="PF00685">
    <property type="entry name" value="Sulfotransfer_1"/>
    <property type="match status" value="1"/>
</dbReference>
<evidence type="ECO:0000256" key="2">
    <source>
        <dbReference type="ARBA" id="ARBA00023180"/>
    </source>
</evidence>
<reference evidence="4 5" key="1">
    <citation type="submission" date="2019-05" db="EMBL/GenBank/DDBJ databases">
        <title>Genome sequences of Thalassotalea litorea 1K03283.</title>
        <authorList>
            <person name="Zhang D."/>
        </authorList>
    </citation>
    <scope>NUCLEOTIDE SEQUENCE [LARGE SCALE GENOMIC DNA]</scope>
    <source>
        <strain evidence="4 5">MCCC 1K03283</strain>
    </source>
</reference>
<dbReference type="PANTHER" id="PTHR10605">
    <property type="entry name" value="HEPARAN SULFATE SULFOTRANSFERASE"/>
    <property type="match status" value="1"/>
</dbReference>
<accession>A0A5R9ISH3</accession>
<evidence type="ECO:0000313" key="5">
    <source>
        <dbReference type="Proteomes" id="UP000307790"/>
    </source>
</evidence>
<protein>
    <submittedName>
        <fullName evidence="4">Sulfotransferase domain-containing protein</fullName>
    </submittedName>
</protein>
<sequence length="286" mass="34075">MINHLSPESKISRMFDKKHQQFRFKYRLLTAKSRVLPNFMVLGARYSGTASLVKLINEHPKLHGTCQSQIHYFDGGLFPEKDNFLKGENWYRAHFPMRKEMPQGHLAYEASTFYSFHPLAAKRLHDLLPKVKLIFVLRNPVDRAIHQYRDAKRHNREYLPLINALQIEEKRLAWTLKNKDYKSGTFIHATYKTRGHYQEQIARYLELFPKEQIKLVSIEELTRHPNKVIGEIYRFLGVENTTRKIDSINLPQVNLEHESDVRNYLQDYFSRRNQAFYEFSGKSFNW</sequence>
<keyword evidence="1 4" id="KW-0808">Transferase</keyword>
<comment type="caution">
    <text evidence="4">The sequence shown here is derived from an EMBL/GenBank/DDBJ whole genome shotgun (WGS) entry which is preliminary data.</text>
</comment>
<dbReference type="Gene3D" id="3.40.50.300">
    <property type="entry name" value="P-loop containing nucleotide triphosphate hydrolases"/>
    <property type="match status" value="1"/>
</dbReference>
<dbReference type="OrthoDB" id="9075305at2"/>
<evidence type="ECO:0000256" key="1">
    <source>
        <dbReference type="ARBA" id="ARBA00022679"/>
    </source>
</evidence>
<keyword evidence="5" id="KW-1185">Reference proteome</keyword>
<feature type="domain" description="Sulfotransferase" evidence="3">
    <location>
        <begin position="38"/>
        <end position="248"/>
    </location>
</feature>
<name>A0A5R9ISH3_9GAMM</name>
<dbReference type="EMBL" id="VCBC01000002">
    <property type="protein sequence ID" value="TLU67579.1"/>
    <property type="molecule type" value="Genomic_DNA"/>
</dbReference>
<dbReference type="GO" id="GO:0008146">
    <property type="term" value="F:sulfotransferase activity"/>
    <property type="evidence" value="ECO:0007669"/>
    <property type="project" value="InterPro"/>
</dbReference>
<organism evidence="4 5">
    <name type="scientific">Thalassotalea litorea</name>
    <dbReference type="NCBI Taxonomy" id="2020715"/>
    <lineage>
        <taxon>Bacteria</taxon>
        <taxon>Pseudomonadati</taxon>
        <taxon>Pseudomonadota</taxon>
        <taxon>Gammaproteobacteria</taxon>
        <taxon>Alteromonadales</taxon>
        <taxon>Colwelliaceae</taxon>
        <taxon>Thalassotalea</taxon>
    </lineage>
</organism>
<gene>
    <name evidence="4" type="ORF">FE810_01125</name>
</gene>